<evidence type="ECO:0000313" key="1">
    <source>
        <dbReference type="EMBL" id="SUI69757.1"/>
    </source>
</evidence>
<dbReference type="Proteomes" id="UP000254069">
    <property type="component" value="Unassembled WGS sequence"/>
</dbReference>
<dbReference type="NCBIfam" id="NF040519">
    <property type="entry name" value="Sbal_3080_fam"/>
    <property type="match status" value="1"/>
</dbReference>
<organism evidence="1 2">
    <name type="scientific">Shewanella algae</name>
    <dbReference type="NCBI Taxonomy" id="38313"/>
    <lineage>
        <taxon>Bacteria</taxon>
        <taxon>Pseudomonadati</taxon>
        <taxon>Pseudomonadota</taxon>
        <taxon>Gammaproteobacteria</taxon>
        <taxon>Alteromonadales</taxon>
        <taxon>Shewanellaceae</taxon>
        <taxon>Shewanella</taxon>
    </lineage>
</organism>
<sequence>MTKRLAILLLTSFLGLSACSIKQQVDPVALHQDAGLCILENPKVREGFLQEVEKVLREKQIRYRLVQELNAADQCDWTATYSANWAWDLALYMVYAEIKVYHQGRLDGQAIYDARMGGANMNKFIDAEPKIRELINQLIQQKQARVSWAQPLTLAP</sequence>
<dbReference type="RefSeq" id="WP_045283232.1">
    <property type="nucleotide sequence ID" value="NZ_AP024612.1"/>
</dbReference>
<name>A0A379ZWK4_9GAMM</name>
<keyword evidence="2" id="KW-1185">Reference proteome</keyword>
<dbReference type="AlphaFoldDB" id="A0A379ZWK4"/>
<protein>
    <submittedName>
        <fullName evidence="1">Egg lysin (Sperm-lysin)</fullName>
    </submittedName>
</protein>
<proteinExistence type="predicted"/>
<evidence type="ECO:0000313" key="2">
    <source>
        <dbReference type="Proteomes" id="UP000254069"/>
    </source>
</evidence>
<dbReference type="EMBL" id="UGYO01000001">
    <property type="protein sequence ID" value="SUI69757.1"/>
    <property type="molecule type" value="Genomic_DNA"/>
</dbReference>
<dbReference type="KEGG" id="salg:BS332_05060"/>
<reference evidence="1 2" key="1">
    <citation type="submission" date="2018-06" db="EMBL/GenBank/DDBJ databases">
        <authorList>
            <consortium name="Pathogen Informatics"/>
            <person name="Doyle S."/>
        </authorList>
    </citation>
    <scope>NUCLEOTIDE SEQUENCE [LARGE SCALE GENOMIC DNA]</scope>
    <source>
        <strain evidence="1 2">NCTC10738</strain>
    </source>
</reference>
<dbReference type="PROSITE" id="PS51257">
    <property type="entry name" value="PROKAR_LIPOPROTEIN"/>
    <property type="match status" value="1"/>
</dbReference>
<gene>
    <name evidence="1" type="ORF">NCTC10738_02104</name>
</gene>
<accession>A0A379ZWK4</accession>